<feature type="region of interest" description="Disordered" evidence="1">
    <location>
        <begin position="1"/>
        <end position="28"/>
    </location>
</feature>
<sequence length="396" mass="42856">MRGDFEYSQYRPRVMPSSQSPAVGLGSPAHCKSTSRRCRCRCPVPHHVSTALSLHAITTLRSASSAHPPRAGTPVLLDDYSAASPVPASFPRRHAVCPHPPPRGHAHAPCPRPSNSHPLLRRPVPPPPCRRAASAPPHPSPFTTAVLCPARPVLATPSPRTRLLFAAGASPPARLHAQRALLPRRIRVIFSCNACLARDHVTAGHARVHACPVTASVGRMLIYLVSPPIWNGLLPVYAFWHCDDFSWGQARMLEGGEAGGKGGGVEGDKEGEFDLSRIVIKRWAEFERTRRWKSGTQSRDSDKYFKGKADSNRYSLASNSDQYHPPSAGVDSSRSRRNTLLILPTPLAVSRRTTASSGISSSSSASVGMGRERSSEGGFDHSGNTSAHHLLPSRPW</sequence>
<feature type="region of interest" description="Disordered" evidence="1">
    <location>
        <begin position="315"/>
        <end position="336"/>
    </location>
</feature>
<feature type="compositionally biased region" description="Low complexity" evidence="1">
    <location>
        <begin position="351"/>
        <end position="366"/>
    </location>
</feature>
<name>A0AAD6ZNY2_9AGAR</name>
<keyword evidence="3" id="KW-1185">Reference proteome</keyword>
<feature type="compositionally biased region" description="Basic and acidic residues" evidence="1">
    <location>
        <begin position="370"/>
        <end position="379"/>
    </location>
</feature>
<reference evidence="2" key="1">
    <citation type="submission" date="2023-03" db="EMBL/GenBank/DDBJ databases">
        <title>Massive genome expansion in bonnet fungi (Mycena s.s.) driven by repeated elements and novel gene families across ecological guilds.</title>
        <authorList>
            <consortium name="Lawrence Berkeley National Laboratory"/>
            <person name="Harder C.B."/>
            <person name="Miyauchi S."/>
            <person name="Viragh M."/>
            <person name="Kuo A."/>
            <person name="Thoen E."/>
            <person name="Andreopoulos B."/>
            <person name="Lu D."/>
            <person name="Skrede I."/>
            <person name="Drula E."/>
            <person name="Henrissat B."/>
            <person name="Morin E."/>
            <person name="Kohler A."/>
            <person name="Barry K."/>
            <person name="LaButti K."/>
            <person name="Morin E."/>
            <person name="Salamov A."/>
            <person name="Lipzen A."/>
            <person name="Mereny Z."/>
            <person name="Hegedus B."/>
            <person name="Baldrian P."/>
            <person name="Stursova M."/>
            <person name="Weitz H."/>
            <person name="Taylor A."/>
            <person name="Grigoriev I.V."/>
            <person name="Nagy L.G."/>
            <person name="Martin F."/>
            <person name="Kauserud H."/>
        </authorList>
    </citation>
    <scope>NUCLEOTIDE SEQUENCE</scope>
    <source>
        <strain evidence="2">CBHHK002</strain>
    </source>
</reference>
<evidence type="ECO:0000313" key="2">
    <source>
        <dbReference type="EMBL" id="KAJ7330305.1"/>
    </source>
</evidence>
<feature type="compositionally biased region" description="Basic residues" evidence="1">
    <location>
        <begin position="93"/>
        <end position="106"/>
    </location>
</feature>
<dbReference type="Pfam" id="PF03142">
    <property type="entry name" value="Chitin_synth_2"/>
    <property type="match status" value="1"/>
</dbReference>
<protein>
    <submittedName>
        <fullName evidence="2">Chitin synthase-domain-containing protein</fullName>
    </submittedName>
</protein>
<gene>
    <name evidence="2" type="ORF">DFH08DRAFT_1084131</name>
</gene>
<feature type="region of interest" description="Disordered" evidence="1">
    <location>
        <begin position="93"/>
        <end position="137"/>
    </location>
</feature>
<organism evidence="2 3">
    <name type="scientific">Mycena albidolilacea</name>
    <dbReference type="NCBI Taxonomy" id="1033008"/>
    <lineage>
        <taxon>Eukaryota</taxon>
        <taxon>Fungi</taxon>
        <taxon>Dikarya</taxon>
        <taxon>Basidiomycota</taxon>
        <taxon>Agaricomycotina</taxon>
        <taxon>Agaricomycetes</taxon>
        <taxon>Agaricomycetidae</taxon>
        <taxon>Agaricales</taxon>
        <taxon>Marasmiineae</taxon>
        <taxon>Mycenaceae</taxon>
        <taxon>Mycena</taxon>
    </lineage>
</organism>
<evidence type="ECO:0000256" key="1">
    <source>
        <dbReference type="SAM" id="MobiDB-lite"/>
    </source>
</evidence>
<accession>A0AAD6ZNY2</accession>
<comment type="caution">
    <text evidence="2">The sequence shown here is derived from an EMBL/GenBank/DDBJ whole genome shotgun (WGS) entry which is preliminary data.</text>
</comment>
<evidence type="ECO:0000313" key="3">
    <source>
        <dbReference type="Proteomes" id="UP001218218"/>
    </source>
</evidence>
<dbReference type="EMBL" id="JARIHO010000037">
    <property type="protein sequence ID" value="KAJ7330305.1"/>
    <property type="molecule type" value="Genomic_DNA"/>
</dbReference>
<proteinExistence type="predicted"/>
<dbReference type="Proteomes" id="UP001218218">
    <property type="component" value="Unassembled WGS sequence"/>
</dbReference>
<feature type="region of interest" description="Disordered" evidence="1">
    <location>
        <begin position="351"/>
        <end position="396"/>
    </location>
</feature>
<dbReference type="AlphaFoldDB" id="A0AAD6ZNY2"/>